<gene>
    <name evidence="1" type="ORF">SAMN04488122_5005</name>
</gene>
<accession>A0A1I0S907</accession>
<sequence>MNKHISKISIIASLIAGIGLSSCSKKFDDINTNPDKPSTASSGWLATNILTAVTSKDIRTGTDFRQPFTLGKYLAWSELASDYQYNKLARANFDRLLVLRDVAPMVANASTPELKNSYDGFGHFVRAWQFFQVTMQLGDVPYSQAVQGASGIIKAKYDTQKEVFMGILRELDQADELLSKGVDFPGDFIFQGSTDKWRRVVNSFELYVLISLSKKTTDTDLNIVQKFNAVMQRPLMRDYADNFAVTYTASAGYCYPWSSTPAQINPFVIYPMLSTTLIDLMKPAQDKRLFYFAEPATAKIAGGKKPAEYDAYVGVEPADEFSTTINALNSGNYCNVNKRYVEMYNAEPVGLLNYWDVQFILAEATVRGWISGTAAQTYYANGIRSSMSFLAKYAPATYAHGMVMDDAYINAYPATVALTGAVDNQIKQIISQKYIAGFFQNTAFNAWYENRRTGYPVFTLNSRTNLNIPSTSFPLRWIYPQKELDYNAENVNAAVQSQFQGNDDFSQVMWLLK</sequence>
<dbReference type="PROSITE" id="PS51257">
    <property type="entry name" value="PROKAR_LIPOPROTEIN"/>
    <property type="match status" value="1"/>
</dbReference>
<organism evidence="1 2">
    <name type="scientific">Chitinophaga arvensicola</name>
    <dbReference type="NCBI Taxonomy" id="29529"/>
    <lineage>
        <taxon>Bacteria</taxon>
        <taxon>Pseudomonadati</taxon>
        <taxon>Bacteroidota</taxon>
        <taxon>Chitinophagia</taxon>
        <taxon>Chitinophagales</taxon>
        <taxon>Chitinophagaceae</taxon>
        <taxon>Chitinophaga</taxon>
    </lineage>
</organism>
<dbReference type="SUPFAM" id="SSF48452">
    <property type="entry name" value="TPR-like"/>
    <property type="match status" value="1"/>
</dbReference>
<name>A0A1I0S907_9BACT</name>
<protein>
    <submittedName>
        <fullName evidence="1">Starch-binding associating with outer membrane</fullName>
    </submittedName>
</protein>
<dbReference type="Proteomes" id="UP000199310">
    <property type="component" value="Unassembled WGS sequence"/>
</dbReference>
<dbReference type="OrthoDB" id="9766256at2"/>
<reference evidence="2" key="1">
    <citation type="submission" date="2016-10" db="EMBL/GenBank/DDBJ databases">
        <authorList>
            <person name="Varghese N."/>
            <person name="Submissions S."/>
        </authorList>
    </citation>
    <scope>NUCLEOTIDE SEQUENCE [LARGE SCALE GENOMIC DNA]</scope>
    <source>
        <strain evidence="2">DSM 3695</strain>
    </source>
</reference>
<dbReference type="RefSeq" id="WP_089899320.1">
    <property type="nucleotide sequence ID" value="NZ_FOJG01000002.1"/>
</dbReference>
<proteinExistence type="predicted"/>
<keyword evidence="2" id="KW-1185">Reference proteome</keyword>
<dbReference type="InterPro" id="IPR041662">
    <property type="entry name" value="SusD-like_2"/>
</dbReference>
<evidence type="ECO:0000313" key="2">
    <source>
        <dbReference type="Proteomes" id="UP000199310"/>
    </source>
</evidence>
<dbReference type="EMBL" id="FOJG01000002">
    <property type="protein sequence ID" value="SEW52654.1"/>
    <property type="molecule type" value="Genomic_DNA"/>
</dbReference>
<dbReference type="InterPro" id="IPR011990">
    <property type="entry name" value="TPR-like_helical_dom_sf"/>
</dbReference>
<evidence type="ECO:0000313" key="1">
    <source>
        <dbReference type="EMBL" id="SEW52654.1"/>
    </source>
</evidence>
<dbReference type="STRING" id="29529.SAMN04488122_5005"/>
<dbReference type="Gene3D" id="1.25.40.390">
    <property type="match status" value="1"/>
</dbReference>
<dbReference type="AlphaFoldDB" id="A0A1I0S907"/>
<dbReference type="Pfam" id="PF12771">
    <property type="entry name" value="SusD-like_2"/>
    <property type="match status" value="1"/>
</dbReference>